<name>A0A2U0SGQ1_9SPHN</name>
<feature type="domain" description="Acyl-CoA oxidase/dehydrogenase middle" evidence="8">
    <location>
        <begin position="131"/>
        <end position="224"/>
    </location>
</feature>
<sequence>MTQDLDTFRRETRAWLEANCPATMREPIRSEKDIVWGGRNPDWAHPDQKLWMDRMATRGWTVPDWPTEYGGGGLSPAETKILREEMKRMGARTPLNSFGISMLGPALLKYGTEEQKLEHLPKIARGEIRWCQGYSEPNAGSDLAGLQTWAEDAGDHYVVNGQKVWTSYADKADWIFCLVRTSKEAKQGGISFVLFDMASPGVSTKPILLISGYSPFCETFFDNVKVPKSQRVHEENKGWDVAKYLLGHEREMISGMGLDRAGGNPLIEGAIATIGLDDQGRLADPILRAQIALFEVRMRAFSAMSERFLDELKASRAHPAQPSMMKYVGTELNKQRHELIMAAGGSDALEWESEASAKGAKPRAWLRTKANSIEGGTSEIQLNIVAKRILELPG</sequence>
<dbReference type="AlphaFoldDB" id="A0A2U0SGQ1"/>
<dbReference type="EMBL" id="QENQ01000001">
    <property type="protein sequence ID" value="PVX30548.1"/>
    <property type="molecule type" value="Genomic_DNA"/>
</dbReference>
<dbReference type="GO" id="GO:0005886">
    <property type="term" value="C:plasma membrane"/>
    <property type="evidence" value="ECO:0007669"/>
    <property type="project" value="TreeGrafter"/>
</dbReference>
<keyword evidence="11" id="KW-1185">Reference proteome</keyword>
<evidence type="ECO:0000256" key="1">
    <source>
        <dbReference type="ARBA" id="ARBA00001974"/>
    </source>
</evidence>
<dbReference type="InterPro" id="IPR006091">
    <property type="entry name" value="Acyl-CoA_Oxase/DH_mid-dom"/>
</dbReference>
<comment type="cofactor">
    <cofactor evidence="1 6">
        <name>FAD</name>
        <dbReference type="ChEBI" id="CHEBI:57692"/>
    </cofactor>
</comment>
<keyword evidence="4 6" id="KW-0274">FAD</keyword>
<evidence type="ECO:0000256" key="3">
    <source>
        <dbReference type="ARBA" id="ARBA00022630"/>
    </source>
</evidence>
<dbReference type="InterPro" id="IPR052161">
    <property type="entry name" value="Mycobact_Acyl-CoA_DH"/>
</dbReference>
<dbReference type="InterPro" id="IPR009075">
    <property type="entry name" value="AcylCo_DH/oxidase_C"/>
</dbReference>
<accession>A0A2U0SGQ1</accession>
<dbReference type="InterPro" id="IPR046373">
    <property type="entry name" value="Acyl-CoA_Oxase/DH_mid-dom_sf"/>
</dbReference>
<dbReference type="RefSeq" id="WP_116469958.1">
    <property type="nucleotide sequence ID" value="NZ_QENQ01000001.1"/>
</dbReference>
<dbReference type="InterPro" id="IPR037069">
    <property type="entry name" value="AcylCoA_DH/ox_N_sf"/>
</dbReference>
<comment type="similarity">
    <text evidence="2 6">Belongs to the acyl-CoA dehydrogenase family.</text>
</comment>
<evidence type="ECO:0000256" key="5">
    <source>
        <dbReference type="ARBA" id="ARBA00023002"/>
    </source>
</evidence>
<dbReference type="InterPro" id="IPR009100">
    <property type="entry name" value="AcylCoA_DH/oxidase_NM_dom_sf"/>
</dbReference>
<dbReference type="Pfam" id="PF00441">
    <property type="entry name" value="Acyl-CoA_dh_1"/>
    <property type="match status" value="1"/>
</dbReference>
<evidence type="ECO:0000313" key="10">
    <source>
        <dbReference type="EMBL" id="PVX30548.1"/>
    </source>
</evidence>
<dbReference type="PANTHER" id="PTHR43292">
    <property type="entry name" value="ACYL-COA DEHYDROGENASE"/>
    <property type="match status" value="1"/>
</dbReference>
<dbReference type="Pfam" id="PF02771">
    <property type="entry name" value="Acyl-CoA_dh_N"/>
    <property type="match status" value="1"/>
</dbReference>
<comment type="caution">
    <text evidence="10">The sequence shown here is derived from an EMBL/GenBank/DDBJ whole genome shotgun (WGS) entry which is preliminary data.</text>
</comment>
<organism evidence="10 11">
    <name type="scientific">Sphingomonas pokkalii</name>
    <dbReference type="NCBI Taxonomy" id="2175090"/>
    <lineage>
        <taxon>Bacteria</taxon>
        <taxon>Pseudomonadati</taxon>
        <taxon>Pseudomonadota</taxon>
        <taxon>Alphaproteobacteria</taxon>
        <taxon>Sphingomonadales</taxon>
        <taxon>Sphingomonadaceae</taxon>
        <taxon>Sphingomonas</taxon>
    </lineage>
</organism>
<evidence type="ECO:0000256" key="6">
    <source>
        <dbReference type="RuleBase" id="RU362125"/>
    </source>
</evidence>
<reference evidence="10 11" key="1">
    <citation type="submission" date="2018-05" db="EMBL/GenBank/DDBJ databases">
        <title>Description of Sphingomonas pokkalii sp nov, isolated from the rhizosphere of saline tolerant pokkali rice and its draft genome analysis.</title>
        <authorList>
            <person name="Menon R."/>
            <person name="Kumari S."/>
            <person name="Rameshkumar N."/>
        </authorList>
    </citation>
    <scope>NUCLEOTIDE SEQUENCE [LARGE SCALE GENOMIC DNA]</scope>
    <source>
        <strain evidence="10 11">L3B27</strain>
    </source>
</reference>
<protein>
    <submittedName>
        <fullName evidence="10">Acyl-CoA dehydrogenase</fullName>
    </submittedName>
</protein>
<evidence type="ECO:0000256" key="2">
    <source>
        <dbReference type="ARBA" id="ARBA00009347"/>
    </source>
</evidence>
<dbReference type="InterPro" id="IPR013786">
    <property type="entry name" value="AcylCoA_DH/ox_N"/>
</dbReference>
<dbReference type="Gene3D" id="1.20.140.10">
    <property type="entry name" value="Butyryl-CoA Dehydrogenase, subunit A, domain 3"/>
    <property type="match status" value="1"/>
</dbReference>
<dbReference type="Gene3D" id="2.40.110.10">
    <property type="entry name" value="Butyryl-CoA Dehydrogenase, subunit A, domain 2"/>
    <property type="match status" value="1"/>
</dbReference>
<proteinExistence type="inferred from homology"/>
<dbReference type="GO" id="GO:0050660">
    <property type="term" value="F:flavin adenine dinucleotide binding"/>
    <property type="evidence" value="ECO:0007669"/>
    <property type="project" value="InterPro"/>
</dbReference>
<keyword evidence="3 6" id="KW-0285">Flavoprotein</keyword>
<evidence type="ECO:0000259" key="7">
    <source>
        <dbReference type="Pfam" id="PF00441"/>
    </source>
</evidence>
<feature type="domain" description="Acyl-CoA dehydrogenase/oxidase C-terminal" evidence="7">
    <location>
        <begin position="236"/>
        <end position="390"/>
    </location>
</feature>
<evidence type="ECO:0000259" key="8">
    <source>
        <dbReference type="Pfam" id="PF02770"/>
    </source>
</evidence>
<dbReference type="GO" id="GO:0016627">
    <property type="term" value="F:oxidoreductase activity, acting on the CH-CH group of donors"/>
    <property type="evidence" value="ECO:0007669"/>
    <property type="project" value="InterPro"/>
</dbReference>
<dbReference type="OrthoDB" id="9780544at2"/>
<evidence type="ECO:0000259" key="9">
    <source>
        <dbReference type="Pfam" id="PF02771"/>
    </source>
</evidence>
<dbReference type="SUPFAM" id="SSF56645">
    <property type="entry name" value="Acyl-CoA dehydrogenase NM domain-like"/>
    <property type="match status" value="1"/>
</dbReference>
<gene>
    <name evidence="10" type="ORF">DD559_15355</name>
</gene>
<evidence type="ECO:0000256" key="4">
    <source>
        <dbReference type="ARBA" id="ARBA00022827"/>
    </source>
</evidence>
<feature type="domain" description="Acyl-CoA dehydrogenase/oxidase N-terminal" evidence="9">
    <location>
        <begin position="46"/>
        <end position="127"/>
    </location>
</feature>
<evidence type="ECO:0000313" key="11">
    <source>
        <dbReference type="Proteomes" id="UP000245890"/>
    </source>
</evidence>
<keyword evidence="5 6" id="KW-0560">Oxidoreductase</keyword>
<dbReference type="SUPFAM" id="SSF47203">
    <property type="entry name" value="Acyl-CoA dehydrogenase C-terminal domain-like"/>
    <property type="match status" value="1"/>
</dbReference>
<dbReference type="PANTHER" id="PTHR43292:SF3">
    <property type="entry name" value="ACYL-COA DEHYDROGENASE FADE29"/>
    <property type="match status" value="1"/>
</dbReference>
<dbReference type="InterPro" id="IPR036250">
    <property type="entry name" value="AcylCo_DH-like_C"/>
</dbReference>
<dbReference type="Proteomes" id="UP000245890">
    <property type="component" value="Unassembled WGS sequence"/>
</dbReference>
<dbReference type="Pfam" id="PF02770">
    <property type="entry name" value="Acyl-CoA_dh_M"/>
    <property type="match status" value="1"/>
</dbReference>
<dbReference type="Gene3D" id="1.10.540.10">
    <property type="entry name" value="Acyl-CoA dehydrogenase/oxidase, N-terminal domain"/>
    <property type="match status" value="1"/>
</dbReference>